<dbReference type="PANTHER" id="PTHR46244">
    <property type="entry name" value="PHOSPHOENOLPYRUVATE-PROTEIN PHOSPHOTRANSFERASE"/>
    <property type="match status" value="1"/>
</dbReference>
<feature type="active site" description="Proton donor" evidence="18">
    <location>
        <position position="505"/>
    </location>
</feature>
<feature type="binding site" evidence="19">
    <location>
        <position position="468"/>
    </location>
    <ligand>
        <name>phosphoenolpyruvate</name>
        <dbReference type="ChEBI" id="CHEBI:58702"/>
    </ligand>
</feature>
<comment type="catalytic activity">
    <reaction evidence="1 17">
        <text>L-histidyl-[protein] + phosphoenolpyruvate = N(pros)-phospho-L-histidyl-[protein] + pyruvate</text>
        <dbReference type="Rhea" id="RHEA:23880"/>
        <dbReference type="Rhea" id="RHEA-COMP:9745"/>
        <dbReference type="Rhea" id="RHEA-COMP:9746"/>
        <dbReference type="ChEBI" id="CHEBI:15361"/>
        <dbReference type="ChEBI" id="CHEBI:29979"/>
        <dbReference type="ChEBI" id="CHEBI:58702"/>
        <dbReference type="ChEBI" id="CHEBI:64837"/>
        <dbReference type="EC" id="2.7.3.9"/>
    </reaction>
</comment>
<dbReference type="InterPro" id="IPR008279">
    <property type="entry name" value="PEP-util_enz_mobile_dom"/>
</dbReference>
<evidence type="ECO:0000256" key="8">
    <source>
        <dbReference type="ARBA" id="ARBA00022448"/>
    </source>
</evidence>
<dbReference type="AlphaFoldDB" id="A0A3N3ZSZ2"/>
<dbReference type="InterPro" id="IPR008731">
    <property type="entry name" value="PTS_EIN"/>
</dbReference>
<dbReference type="PROSITE" id="PS00742">
    <property type="entry name" value="PEP_ENZYMES_2"/>
    <property type="match status" value="1"/>
</dbReference>
<dbReference type="PIRSF" id="PIRSF000732">
    <property type="entry name" value="PTS_enzyme_I"/>
    <property type="match status" value="1"/>
</dbReference>
<dbReference type="EC" id="2.7.3.9" evidence="6 17"/>
<dbReference type="PROSITE" id="PS00370">
    <property type="entry name" value="PEP_ENZYMES_PHOS_SITE"/>
    <property type="match status" value="1"/>
</dbReference>
<dbReference type="Gene3D" id="3.20.20.60">
    <property type="entry name" value="Phosphoenolpyruvate-binding domains"/>
    <property type="match status" value="1"/>
</dbReference>
<evidence type="ECO:0000256" key="3">
    <source>
        <dbReference type="ARBA" id="ARBA00002728"/>
    </source>
</evidence>
<feature type="binding site" evidence="20">
    <location>
        <position position="434"/>
    </location>
    <ligand>
        <name>Mg(2+)</name>
        <dbReference type="ChEBI" id="CHEBI:18420"/>
    </ligand>
</feature>
<dbReference type="InterPro" id="IPR018274">
    <property type="entry name" value="PEP_util_AS"/>
</dbReference>
<dbReference type="EMBL" id="RKMF01000010">
    <property type="protein sequence ID" value="ROZ62848.1"/>
    <property type="molecule type" value="Genomic_DNA"/>
</dbReference>
<keyword evidence="9 17" id="KW-0963">Cytoplasm</keyword>
<evidence type="ECO:0000256" key="6">
    <source>
        <dbReference type="ARBA" id="ARBA00012232"/>
    </source>
</evidence>
<feature type="binding site" evidence="19">
    <location>
        <position position="346"/>
    </location>
    <ligand>
        <name>phosphoenolpyruvate</name>
        <dbReference type="ChEBI" id="CHEBI:58702"/>
    </ligand>
</feature>
<evidence type="ECO:0000256" key="21">
    <source>
        <dbReference type="SAM" id="MobiDB-lite"/>
    </source>
</evidence>
<evidence type="ECO:0000256" key="2">
    <source>
        <dbReference type="ARBA" id="ARBA00001946"/>
    </source>
</evidence>
<dbReference type="GO" id="GO:0005737">
    <property type="term" value="C:cytoplasm"/>
    <property type="evidence" value="ECO:0007669"/>
    <property type="project" value="UniProtKB-SubCell"/>
</dbReference>
<dbReference type="Pfam" id="PF00391">
    <property type="entry name" value="PEP-utilizers"/>
    <property type="match status" value="1"/>
</dbReference>
<keyword evidence="8 17" id="KW-0813">Transport</keyword>
<dbReference type="Gene3D" id="1.10.274.10">
    <property type="entry name" value="PtsI, HPr-binding domain"/>
    <property type="match status" value="1"/>
</dbReference>
<dbReference type="InterPro" id="IPR036637">
    <property type="entry name" value="Phosphohistidine_dom_sf"/>
</dbReference>
<dbReference type="PRINTS" id="PR01736">
    <property type="entry name" value="PHPHTRNFRASE"/>
</dbReference>
<evidence type="ECO:0000313" key="25">
    <source>
        <dbReference type="EMBL" id="ROZ62848.1"/>
    </source>
</evidence>
<comment type="subcellular location">
    <subcellularLocation>
        <location evidence="4 17">Cytoplasm</location>
    </subcellularLocation>
</comment>
<evidence type="ECO:0000259" key="22">
    <source>
        <dbReference type="Pfam" id="PF00391"/>
    </source>
</evidence>
<keyword evidence="15 17" id="KW-0460">Magnesium</keyword>
<evidence type="ECO:0000256" key="16">
    <source>
        <dbReference type="ARBA" id="ARBA00033235"/>
    </source>
</evidence>
<feature type="region of interest" description="Disordered" evidence="21">
    <location>
        <begin position="40"/>
        <end position="61"/>
    </location>
</feature>
<keyword evidence="26" id="KW-1185">Reference proteome</keyword>
<feature type="binding site" evidence="19">
    <location>
        <begin position="457"/>
        <end position="458"/>
    </location>
    <ligand>
        <name>phosphoenolpyruvate</name>
        <dbReference type="ChEBI" id="CHEBI:58702"/>
    </ligand>
</feature>
<accession>A0A3N3ZSZ2</accession>
<reference evidence="25 26" key="1">
    <citation type="submission" date="2018-10" db="EMBL/GenBank/DDBJ databases">
        <title>Kocuria sp. M5W7-7, whole genome shotgun sequence.</title>
        <authorList>
            <person name="Tuo L."/>
        </authorList>
    </citation>
    <scope>NUCLEOTIDE SEQUENCE [LARGE SCALE GENOMIC DNA]</scope>
    <source>
        <strain evidence="25 26">M5W7-7</strain>
    </source>
</reference>
<evidence type="ECO:0000256" key="15">
    <source>
        <dbReference type="ARBA" id="ARBA00022842"/>
    </source>
</evidence>
<evidence type="ECO:0000256" key="18">
    <source>
        <dbReference type="PIRSR" id="PIRSR000732-1"/>
    </source>
</evidence>
<sequence length="576" mass="59926">MSVDARFDPATPAGESTDAAPAPLLGIGVVAGIAASPALWARPRPQLPTDGPVVPEAERDEQKERFDVAAATVADRLKGRSEKAEGHAAEVLEATAALVTDKGWRRAVAKHIDSGTTAVVATVRATDTFVAKFEKIGGLMAERTTDLKDIRDRVVAELRGEPEPGVPSPEEPVILLAEDLAPADTAGLDPELVRGIVTQLGGKTSHTAIIARQFGIPCVVGAGSALTQIQDGSLILIDGEAGEIETTPDPLKAEARAKESAEVQAKIRSWTGPAVTADGTRVQLLANVQDGAGARTAAATGLPEGVGLFRTELCFLSAQSEPSVETQAGIYREVFEAFHDQKVVVRTLDAGSDKPLAFATMPDEPNPSLGVRGVRIAFDEPGVLERQLDAVAEAVKGTGAKPWVMAPMIATVEEAEWYGKLCRDRGLIPGVMIEVPSAALLGDELLKHVEFFSIGTNDLTQYAMAADRMASQLSQLTDPWQPAVLKLIKMAADAGQRADKPVGVCGEAAADPLLACVLVGLGVTSLSAAAPALAAVGVQLGQATDEQIARAAEAAVSAPTAQAARDSAFDIIKGGK</sequence>
<evidence type="ECO:0000256" key="14">
    <source>
        <dbReference type="ARBA" id="ARBA00022777"/>
    </source>
</evidence>
<dbReference type="InterPro" id="IPR000121">
    <property type="entry name" value="PEP_util_C"/>
</dbReference>
<comment type="cofactor">
    <cofactor evidence="2 17 20">
        <name>Mg(2+)</name>
        <dbReference type="ChEBI" id="CHEBI:18420"/>
    </cofactor>
</comment>
<dbReference type="SUPFAM" id="SSF47831">
    <property type="entry name" value="Enzyme I of the PEP:sugar phosphotransferase system HPr-binding (sub)domain"/>
    <property type="match status" value="1"/>
</dbReference>
<feature type="binding site" evidence="19">
    <location>
        <position position="310"/>
    </location>
    <ligand>
        <name>phosphoenolpyruvate</name>
        <dbReference type="ChEBI" id="CHEBI:58702"/>
    </ligand>
</feature>
<feature type="domain" description="PEP-utilising enzyme mobile" evidence="22">
    <location>
        <begin position="170"/>
        <end position="242"/>
    </location>
</feature>
<evidence type="ECO:0000256" key="5">
    <source>
        <dbReference type="ARBA" id="ARBA00007837"/>
    </source>
</evidence>
<dbReference type="PANTHER" id="PTHR46244:SF3">
    <property type="entry name" value="PHOSPHOENOLPYRUVATE-PROTEIN PHOSPHOTRANSFERASE"/>
    <property type="match status" value="1"/>
</dbReference>
<dbReference type="InterPro" id="IPR024692">
    <property type="entry name" value="PTS_EI"/>
</dbReference>
<dbReference type="GO" id="GO:0016301">
    <property type="term" value="F:kinase activity"/>
    <property type="evidence" value="ECO:0007669"/>
    <property type="project" value="UniProtKB-KW"/>
</dbReference>
<dbReference type="Pfam" id="PF02896">
    <property type="entry name" value="PEP-utilizers_C"/>
    <property type="match status" value="1"/>
</dbReference>
<dbReference type="InterPro" id="IPR023151">
    <property type="entry name" value="PEP_util_CS"/>
</dbReference>
<dbReference type="InterPro" id="IPR050499">
    <property type="entry name" value="PEP-utilizing_PTS_enzyme"/>
</dbReference>
<evidence type="ECO:0000256" key="12">
    <source>
        <dbReference type="ARBA" id="ARBA00022683"/>
    </source>
</evidence>
<evidence type="ECO:0000256" key="10">
    <source>
        <dbReference type="ARBA" id="ARBA00022597"/>
    </source>
</evidence>
<evidence type="ECO:0000256" key="20">
    <source>
        <dbReference type="PIRSR" id="PIRSR000732-3"/>
    </source>
</evidence>
<protein>
    <recommendedName>
        <fullName evidence="7 17">Phosphoenolpyruvate-protein phosphotransferase</fullName>
        <ecNumber evidence="6 17">2.7.3.9</ecNumber>
    </recommendedName>
    <alternativeName>
        <fullName evidence="16 17">Phosphotransferase system, enzyme I</fullName>
    </alternativeName>
</protein>
<keyword evidence="11 17" id="KW-0808">Transferase</keyword>
<comment type="caution">
    <text evidence="25">The sequence shown here is derived from an EMBL/GenBank/DDBJ whole genome shotgun (WGS) entry which is preliminary data.</text>
</comment>
<dbReference type="NCBIfam" id="TIGR01417">
    <property type="entry name" value="PTS_I_fam"/>
    <property type="match status" value="1"/>
</dbReference>
<dbReference type="SUPFAM" id="SSF52009">
    <property type="entry name" value="Phosphohistidine domain"/>
    <property type="match status" value="1"/>
</dbReference>
<keyword evidence="12 17" id="KW-0598">Phosphotransferase system</keyword>
<evidence type="ECO:0000259" key="24">
    <source>
        <dbReference type="Pfam" id="PF05524"/>
    </source>
</evidence>
<dbReference type="GO" id="GO:0046872">
    <property type="term" value="F:metal ion binding"/>
    <property type="evidence" value="ECO:0007669"/>
    <property type="project" value="UniProtKB-KW"/>
</dbReference>
<name>A0A3N3ZSZ2_9MICC</name>
<dbReference type="SUPFAM" id="SSF51621">
    <property type="entry name" value="Phosphoenolpyruvate/pyruvate domain"/>
    <property type="match status" value="1"/>
</dbReference>
<comment type="function">
    <text evidence="3 17">General (non sugar-specific) component of the phosphoenolpyruvate-dependent sugar phosphotransferase system (sugar PTS). This major carbohydrate active-transport system catalyzes the phosphorylation of incoming sugar substrates concomitantly with their translocation across the cell membrane. Enzyme I transfers the phosphoryl group from phosphoenolpyruvate (PEP) to the phosphoryl carrier protein (HPr).</text>
</comment>
<comment type="similarity">
    <text evidence="5 17">Belongs to the PEP-utilizing enzyme family.</text>
</comment>
<dbReference type="GO" id="GO:0009401">
    <property type="term" value="P:phosphoenolpyruvate-dependent sugar phosphotransferase system"/>
    <property type="evidence" value="ECO:0007669"/>
    <property type="project" value="UniProtKB-KW"/>
</dbReference>
<keyword evidence="10 17" id="KW-0762">Sugar transport</keyword>
<evidence type="ECO:0000256" key="4">
    <source>
        <dbReference type="ARBA" id="ARBA00004496"/>
    </source>
</evidence>
<keyword evidence="14 17" id="KW-0418">Kinase</keyword>
<evidence type="ECO:0000256" key="13">
    <source>
        <dbReference type="ARBA" id="ARBA00022723"/>
    </source>
</evidence>
<evidence type="ECO:0000256" key="19">
    <source>
        <dbReference type="PIRSR" id="PIRSR000732-2"/>
    </source>
</evidence>
<dbReference type="GO" id="GO:0008965">
    <property type="term" value="F:phosphoenolpyruvate-protein phosphotransferase activity"/>
    <property type="evidence" value="ECO:0007669"/>
    <property type="project" value="UniProtKB-EC"/>
</dbReference>
<keyword evidence="25" id="KW-0670">Pyruvate</keyword>
<feature type="domain" description="PEP-utilising enzyme C-terminal" evidence="23">
    <location>
        <begin position="271"/>
        <end position="540"/>
    </location>
</feature>
<evidence type="ECO:0000256" key="1">
    <source>
        <dbReference type="ARBA" id="ARBA00000683"/>
    </source>
</evidence>
<evidence type="ECO:0000259" key="23">
    <source>
        <dbReference type="Pfam" id="PF02896"/>
    </source>
</evidence>
<dbReference type="Proteomes" id="UP000270616">
    <property type="component" value="Unassembled WGS sequence"/>
</dbReference>
<keyword evidence="13 17" id="KW-0479">Metal-binding</keyword>
<gene>
    <name evidence="25" type="primary">ptsP</name>
    <name evidence="25" type="ORF">EDL96_08735</name>
</gene>
<dbReference type="InterPro" id="IPR036618">
    <property type="entry name" value="PtsI_HPr-bd_sf"/>
</dbReference>
<feature type="binding site" evidence="20">
    <location>
        <position position="458"/>
    </location>
    <ligand>
        <name>Mg(2+)</name>
        <dbReference type="ChEBI" id="CHEBI:18420"/>
    </ligand>
</feature>
<evidence type="ECO:0000313" key="26">
    <source>
        <dbReference type="Proteomes" id="UP000270616"/>
    </source>
</evidence>
<dbReference type="OrthoDB" id="9765468at2"/>
<dbReference type="Pfam" id="PF05524">
    <property type="entry name" value="PEP-utilisers_N"/>
    <property type="match status" value="1"/>
</dbReference>
<feature type="domain" description="Phosphotransferase system enzyme I N-terminal" evidence="24">
    <location>
        <begin position="26"/>
        <end position="143"/>
    </location>
</feature>
<organism evidence="25 26">
    <name type="scientific">Kocuria soli</name>
    <dbReference type="NCBI Taxonomy" id="2485125"/>
    <lineage>
        <taxon>Bacteria</taxon>
        <taxon>Bacillati</taxon>
        <taxon>Actinomycetota</taxon>
        <taxon>Actinomycetes</taxon>
        <taxon>Micrococcales</taxon>
        <taxon>Micrococcaceae</taxon>
        <taxon>Kocuria</taxon>
    </lineage>
</organism>
<evidence type="ECO:0000256" key="7">
    <source>
        <dbReference type="ARBA" id="ARBA00016544"/>
    </source>
</evidence>
<evidence type="ECO:0000256" key="9">
    <source>
        <dbReference type="ARBA" id="ARBA00022490"/>
    </source>
</evidence>
<evidence type="ECO:0000256" key="17">
    <source>
        <dbReference type="PIRNR" id="PIRNR000732"/>
    </source>
</evidence>
<dbReference type="InterPro" id="IPR015813">
    <property type="entry name" value="Pyrv/PenolPyrv_kinase-like_dom"/>
</dbReference>
<evidence type="ECO:0000256" key="11">
    <source>
        <dbReference type="ARBA" id="ARBA00022679"/>
    </source>
</evidence>
<proteinExistence type="inferred from homology"/>
<dbReference type="Gene3D" id="3.50.30.10">
    <property type="entry name" value="Phosphohistidine domain"/>
    <property type="match status" value="1"/>
</dbReference>
<dbReference type="RefSeq" id="WP_123825410.1">
    <property type="nucleotide sequence ID" value="NZ_RKMF01000010.1"/>
</dbReference>
<feature type="region of interest" description="Disordered" evidence="21">
    <location>
        <begin position="1"/>
        <end position="21"/>
    </location>
</feature>
<feature type="active site" description="Tele-phosphohistidine intermediate" evidence="18">
    <location>
        <position position="206"/>
    </location>
</feature>
<dbReference type="InterPro" id="IPR006318">
    <property type="entry name" value="PTS_EI-like"/>
</dbReference>
<dbReference type="InterPro" id="IPR040442">
    <property type="entry name" value="Pyrv_kinase-like_dom_sf"/>
</dbReference>